<feature type="region of interest" description="Disordered" evidence="1">
    <location>
        <begin position="22"/>
        <end position="46"/>
    </location>
</feature>
<comment type="caution">
    <text evidence="2">The sequence shown here is derived from an EMBL/GenBank/DDBJ whole genome shotgun (WGS) entry which is preliminary data.</text>
</comment>
<evidence type="ECO:0000256" key="1">
    <source>
        <dbReference type="SAM" id="MobiDB-lite"/>
    </source>
</evidence>
<evidence type="ECO:0000313" key="3">
    <source>
        <dbReference type="Proteomes" id="UP000654075"/>
    </source>
</evidence>
<accession>A0A813HN84</accession>
<reference evidence="2" key="1">
    <citation type="submission" date="2021-02" db="EMBL/GenBank/DDBJ databases">
        <authorList>
            <person name="Dougan E. K."/>
            <person name="Rhodes N."/>
            <person name="Thang M."/>
            <person name="Chan C."/>
        </authorList>
    </citation>
    <scope>NUCLEOTIDE SEQUENCE</scope>
</reference>
<keyword evidence="3" id="KW-1185">Reference proteome</keyword>
<sequence length="236" mass="24478">MADPAEASVDKAVDPRAAAELMQRAEQRRKAEAELEEFHANRQRDIELRRQQHRVAEAARAAEAAGSVSSISPAAAAGMQAFAASGAGGGLNMEEMLKAAMGNPALVAVMQQALQGGSATPSTPLASVCPGLGGALSVRVREASQPSSAFRKVVLRKEGESGSDLASVAFKKVESSICSKFSSARGSDGIEVGLRRLVTLVRLSDNLQVGDDEDAAELVDGDELEATFAALSDGDL</sequence>
<name>A0A813HN84_POLGL</name>
<gene>
    <name evidence="2" type="ORF">PGLA1383_LOCUS55041</name>
</gene>
<feature type="compositionally biased region" description="Basic and acidic residues" evidence="1">
    <location>
        <begin position="23"/>
        <end position="46"/>
    </location>
</feature>
<proteinExistence type="predicted"/>
<organism evidence="2 3">
    <name type="scientific">Polarella glacialis</name>
    <name type="common">Dinoflagellate</name>
    <dbReference type="NCBI Taxonomy" id="89957"/>
    <lineage>
        <taxon>Eukaryota</taxon>
        <taxon>Sar</taxon>
        <taxon>Alveolata</taxon>
        <taxon>Dinophyceae</taxon>
        <taxon>Suessiales</taxon>
        <taxon>Suessiaceae</taxon>
        <taxon>Polarella</taxon>
    </lineage>
</organism>
<evidence type="ECO:0000313" key="2">
    <source>
        <dbReference type="EMBL" id="CAE8640101.1"/>
    </source>
</evidence>
<protein>
    <submittedName>
        <fullName evidence="2">Uncharacterized protein</fullName>
    </submittedName>
</protein>
<dbReference type="Proteomes" id="UP000654075">
    <property type="component" value="Unassembled WGS sequence"/>
</dbReference>
<dbReference type="AlphaFoldDB" id="A0A813HN84"/>
<dbReference type="EMBL" id="CAJNNV010032481">
    <property type="protein sequence ID" value="CAE8640101.1"/>
    <property type="molecule type" value="Genomic_DNA"/>
</dbReference>